<dbReference type="AlphaFoldDB" id="A0A412GXG8"/>
<dbReference type="Proteomes" id="UP000285864">
    <property type="component" value="Unassembled WGS sequence"/>
</dbReference>
<organism evidence="4 5">
    <name type="scientific">Phocaeicola coprocola</name>
    <dbReference type="NCBI Taxonomy" id="310298"/>
    <lineage>
        <taxon>Bacteria</taxon>
        <taxon>Pseudomonadati</taxon>
        <taxon>Bacteroidota</taxon>
        <taxon>Bacteroidia</taxon>
        <taxon>Bacteroidales</taxon>
        <taxon>Bacteroidaceae</taxon>
        <taxon>Phocaeicola</taxon>
    </lineage>
</organism>
<feature type="signal peptide" evidence="2">
    <location>
        <begin position="1"/>
        <end position="20"/>
    </location>
</feature>
<evidence type="ECO:0000256" key="2">
    <source>
        <dbReference type="SAM" id="SignalP"/>
    </source>
</evidence>
<feature type="chain" id="PRO_5019192713" evidence="2">
    <location>
        <begin position="21"/>
        <end position="308"/>
    </location>
</feature>
<reference evidence="4 5" key="1">
    <citation type="submission" date="2018-08" db="EMBL/GenBank/DDBJ databases">
        <title>A genome reference for cultivated species of the human gut microbiota.</title>
        <authorList>
            <person name="Zou Y."/>
            <person name="Xue W."/>
            <person name="Luo G."/>
        </authorList>
    </citation>
    <scope>NUCLEOTIDE SEQUENCE [LARGE SCALE GENOMIC DNA]</scope>
    <source>
        <strain evidence="4 5">AF24-2</strain>
    </source>
</reference>
<accession>A0A412GXG8</accession>
<feature type="transmembrane region" description="Helical" evidence="1">
    <location>
        <begin position="184"/>
        <end position="203"/>
    </location>
</feature>
<evidence type="ECO:0000313" key="5">
    <source>
        <dbReference type="Proteomes" id="UP000285864"/>
    </source>
</evidence>
<dbReference type="PANTHER" id="PTHR30373:SF2">
    <property type="entry name" value="UPF0603 PROTEIN YGCG"/>
    <property type="match status" value="1"/>
</dbReference>
<dbReference type="EMBL" id="QRUU01000005">
    <property type="protein sequence ID" value="RGR99594.1"/>
    <property type="molecule type" value="Genomic_DNA"/>
</dbReference>
<comment type="caution">
    <text evidence="4">The sequence shown here is derived from an EMBL/GenBank/DDBJ whole genome shotgun (WGS) entry which is preliminary data.</text>
</comment>
<gene>
    <name evidence="4" type="ORF">DWY20_02110</name>
</gene>
<name>A0A412GXG8_9BACT</name>
<dbReference type="RefSeq" id="WP_007564816.1">
    <property type="nucleotide sequence ID" value="NZ_CABKNL010000089.1"/>
</dbReference>
<keyword evidence="1" id="KW-0472">Membrane</keyword>
<evidence type="ECO:0000259" key="3">
    <source>
        <dbReference type="Pfam" id="PF04536"/>
    </source>
</evidence>
<evidence type="ECO:0000256" key="1">
    <source>
        <dbReference type="SAM" id="Phobius"/>
    </source>
</evidence>
<dbReference type="Pfam" id="PF04536">
    <property type="entry name" value="TPM_phosphatase"/>
    <property type="match status" value="1"/>
</dbReference>
<keyword evidence="5" id="KW-1185">Reference proteome</keyword>
<sequence>MRRIISLALLLCSIFTTLWAQSHAYKVEEIPMVHLQNRTRYVSNPDGILSADAVAAMDTTLFALEQRTGVQTLVVAVKQIDGGDCFEFAYQLGEKNGVGEKGKDNGLVVLLVTEERCIQFATGYGLEGVLPDAVCKQIQVRYMNKYLGEGNWDAGMLAGIQAISRQLDGTGEPPVPRKEEETDYLLLIILICCFIIVPTLLWFSVRQRKRCPQCHKHTLRQLSIRTISRMNGIRTEEIVLHCTNCGHIVRRQRQVRDEDDFHHRGGNGGPFLGGPFFGGGFGGSGGGGFSGGSFGGGSFGGGGAGSKF</sequence>
<keyword evidence="1" id="KW-0812">Transmembrane</keyword>
<keyword evidence="1" id="KW-1133">Transmembrane helix</keyword>
<dbReference type="InterPro" id="IPR007621">
    <property type="entry name" value="TPM_dom"/>
</dbReference>
<feature type="domain" description="TPM" evidence="3">
    <location>
        <begin position="42"/>
        <end position="165"/>
    </location>
</feature>
<protein>
    <submittedName>
        <fullName evidence="4">TPM domain-containing protein</fullName>
    </submittedName>
</protein>
<dbReference type="Gene3D" id="3.10.310.50">
    <property type="match status" value="1"/>
</dbReference>
<proteinExistence type="predicted"/>
<keyword evidence="2" id="KW-0732">Signal</keyword>
<evidence type="ECO:0000313" key="4">
    <source>
        <dbReference type="EMBL" id="RGR99594.1"/>
    </source>
</evidence>
<dbReference type="PANTHER" id="PTHR30373">
    <property type="entry name" value="UPF0603 PROTEIN YGCG"/>
    <property type="match status" value="1"/>
</dbReference>